<accession>A0A6P6BJV4</accession>
<dbReference type="InterPro" id="IPR011990">
    <property type="entry name" value="TPR-like_helical_dom_sf"/>
</dbReference>
<dbReference type="KEGG" id="dzi:111318800"/>
<dbReference type="OrthoDB" id="747253at2759"/>
<evidence type="ECO:0000256" key="2">
    <source>
        <dbReference type="ARBA" id="ARBA00022737"/>
    </source>
</evidence>
<dbReference type="RefSeq" id="XP_022777402.1">
    <property type="nucleotide sequence ID" value="XM_022921667.1"/>
</dbReference>
<dbReference type="Pfam" id="PF01535">
    <property type="entry name" value="PPR"/>
    <property type="match status" value="6"/>
</dbReference>
<evidence type="ECO:0000313" key="5">
    <source>
        <dbReference type="RefSeq" id="XP_022777402.1"/>
    </source>
</evidence>
<keyword evidence="4" id="KW-1185">Reference proteome</keyword>
<protein>
    <submittedName>
        <fullName evidence="5">Pentatricopeptide repeat-containing protein At4g21170</fullName>
    </submittedName>
</protein>
<dbReference type="Gene3D" id="1.25.40.10">
    <property type="entry name" value="Tetratricopeptide repeat domain"/>
    <property type="match status" value="4"/>
</dbReference>
<dbReference type="PROSITE" id="PS51375">
    <property type="entry name" value="PPR"/>
    <property type="match status" value="4"/>
</dbReference>
<dbReference type="PANTHER" id="PTHR47936:SF1">
    <property type="entry name" value="PENTATRICOPEPTIDE REPEAT-CONTAINING PROTEIN GUN1, CHLOROPLASTIC"/>
    <property type="match status" value="1"/>
</dbReference>
<dbReference type="Proteomes" id="UP000515121">
    <property type="component" value="Unplaced"/>
</dbReference>
<sequence>MQPFSTLTPKTRKTRSSSNWRNQIEQSKLVSQVSSILLQRHNWAPLLQTLNLSSKLTRTLILQILRKTQHHPQISLTFYKWVKTHLGFKPDLKSQCHIIQIAVGSDLSRPVEPILNSLTQSYPAPIVADSMIQACKGKNFQCSALSSVIKSYSEKGLFMEALEVFKKMRSHELTPSISASNALLDALNRGNELKLAWCLLGAMIRFGVDPDQFSWSLIAQILCKNGNFEKVVRLLEKGIYNSEIYDLVIDFYSRSGDFEAAFNQINEMYNRKLDTRFCTYSSVLDGACKYNDREVIERIIKMMIEKQLLPRCQFSENDLIIQKLCDLRKTHAAEMLFKKARSKSIRLQDDTYGSMLKALSQVGRIDEAIKMYCMTLKRGIMVNKSCYYAFVNVLCKEDQSDDGCGLLVDIMKKGYNPCASQLSKYITSQCRKSNWRKVEELLDLMLEKGLLPDSYGCCSLMEYYYFNRQMNKVVAFHDKMEKMKGCLDVTTYNLILDGLWREKKAEEAIRVFDYMKGLNLVNSASFTIMIRELCHMKEMRKAMKIHDEMLNMGLKPDKGTYRRLISGFKTSNRLLVNGLKA</sequence>
<evidence type="ECO:0000313" key="4">
    <source>
        <dbReference type="Proteomes" id="UP000515121"/>
    </source>
</evidence>
<feature type="repeat" description="PPR" evidence="3">
    <location>
        <begin position="522"/>
        <end position="556"/>
    </location>
</feature>
<feature type="repeat" description="PPR" evidence="3">
    <location>
        <begin position="141"/>
        <end position="175"/>
    </location>
</feature>
<keyword evidence="2" id="KW-0677">Repeat</keyword>
<gene>
    <name evidence="5" type="primary">LOC111318800</name>
</gene>
<dbReference type="Pfam" id="PF13041">
    <property type="entry name" value="PPR_2"/>
    <property type="match status" value="1"/>
</dbReference>
<reference evidence="5" key="1">
    <citation type="submission" date="2025-08" db="UniProtKB">
        <authorList>
            <consortium name="RefSeq"/>
        </authorList>
    </citation>
    <scope>IDENTIFICATION</scope>
    <source>
        <tissue evidence="5">Fruit stalk</tissue>
    </source>
</reference>
<evidence type="ECO:0000256" key="3">
    <source>
        <dbReference type="PROSITE-ProRule" id="PRU00708"/>
    </source>
</evidence>
<organism evidence="4 5">
    <name type="scientific">Durio zibethinus</name>
    <name type="common">Durian</name>
    <dbReference type="NCBI Taxonomy" id="66656"/>
    <lineage>
        <taxon>Eukaryota</taxon>
        <taxon>Viridiplantae</taxon>
        <taxon>Streptophyta</taxon>
        <taxon>Embryophyta</taxon>
        <taxon>Tracheophyta</taxon>
        <taxon>Spermatophyta</taxon>
        <taxon>Magnoliopsida</taxon>
        <taxon>eudicotyledons</taxon>
        <taxon>Gunneridae</taxon>
        <taxon>Pentapetalae</taxon>
        <taxon>rosids</taxon>
        <taxon>malvids</taxon>
        <taxon>Malvales</taxon>
        <taxon>Malvaceae</taxon>
        <taxon>Helicteroideae</taxon>
        <taxon>Durio</taxon>
    </lineage>
</organism>
<dbReference type="PANTHER" id="PTHR47936">
    <property type="entry name" value="PPR_LONG DOMAIN-CONTAINING PROTEIN"/>
    <property type="match status" value="1"/>
</dbReference>
<comment type="similarity">
    <text evidence="1">Belongs to the PPR family. P subfamily.</text>
</comment>
<proteinExistence type="inferred from homology"/>
<feature type="repeat" description="PPR" evidence="3">
    <location>
        <begin position="348"/>
        <end position="382"/>
    </location>
</feature>
<feature type="repeat" description="PPR" evidence="3">
    <location>
        <begin position="488"/>
        <end position="518"/>
    </location>
</feature>
<dbReference type="GeneID" id="111318800"/>
<evidence type="ECO:0000256" key="1">
    <source>
        <dbReference type="ARBA" id="ARBA00007626"/>
    </source>
</evidence>
<dbReference type="NCBIfam" id="TIGR00756">
    <property type="entry name" value="PPR"/>
    <property type="match status" value="5"/>
</dbReference>
<dbReference type="InterPro" id="IPR002885">
    <property type="entry name" value="PPR_rpt"/>
</dbReference>
<name>A0A6P6BJV4_DURZI</name>
<dbReference type="AlphaFoldDB" id="A0A6P6BJV4"/>